<proteinExistence type="predicted"/>
<sequence>MSAVRTVHVRCGYVAVCLVIGAVCALATMDYGKTIDKLNVDTQLPLERLAVDSEHDATLNTVHADATVRGMP</sequence>
<organism evidence="2 3">
    <name type="scientific">Caballeronia humi</name>
    <dbReference type="NCBI Taxonomy" id="326474"/>
    <lineage>
        <taxon>Bacteria</taxon>
        <taxon>Pseudomonadati</taxon>
        <taxon>Pseudomonadota</taxon>
        <taxon>Betaproteobacteria</taxon>
        <taxon>Burkholderiales</taxon>
        <taxon>Burkholderiaceae</taxon>
        <taxon>Caballeronia</taxon>
    </lineage>
</organism>
<dbReference type="EMBL" id="FCNW02000029">
    <property type="protein sequence ID" value="SAL53836.1"/>
    <property type="molecule type" value="Genomic_DNA"/>
</dbReference>
<reference evidence="2" key="1">
    <citation type="submission" date="2016-01" db="EMBL/GenBank/DDBJ databases">
        <authorList>
            <person name="Peeters C."/>
        </authorList>
    </citation>
    <scope>NUCLEOTIDE SEQUENCE [LARGE SCALE GENOMIC DNA]</scope>
    <source>
        <strain evidence="2">LMG 22934</strain>
    </source>
</reference>
<dbReference type="Proteomes" id="UP000054977">
    <property type="component" value="Unassembled WGS sequence"/>
</dbReference>
<dbReference type="OrthoDB" id="9134425at2"/>
<evidence type="ECO:0000256" key="1">
    <source>
        <dbReference type="SAM" id="Phobius"/>
    </source>
</evidence>
<evidence type="ECO:0000313" key="3">
    <source>
        <dbReference type="Proteomes" id="UP000054977"/>
    </source>
</evidence>
<dbReference type="AlphaFoldDB" id="A0A158IBA1"/>
<protein>
    <submittedName>
        <fullName evidence="2">Uncharacterized protein</fullName>
    </submittedName>
</protein>
<comment type="caution">
    <text evidence="2">The sequence shown here is derived from an EMBL/GenBank/DDBJ whole genome shotgun (WGS) entry which is preliminary data.</text>
</comment>
<keyword evidence="1" id="KW-1133">Transmembrane helix</keyword>
<accession>A0A158IBA1</accession>
<dbReference type="STRING" id="326474.AWB65_04527"/>
<name>A0A158IBA1_9BURK</name>
<keyword evidence="1" id="KW-0472">Membrane</keyword>
<evidence type="ECO:0000313" key="2">
    <source>
        <dbReference type="EMBL" id="SAL53836.1"/>
    </source>
</evidence>
<dbReference type="RefSeq" id="WP_125474172.1">
    <property type="nucleotide sequence ID" value="NZ_FCNW02000029.1"/>
</dbReference>
<keyword evidence="1" id="KW-0812">Transmembrane</keyword>
<feature type="transmembrane region" description="Helical" evidence="1">
    <location>
        <begin position="12"/>
        <end position="29"/>
    </location>
</feature>
<gene>
    <name evidence="2" type="ORF">AWB65_04527</name>
</gene>
<keyword evidence="3" id="KW-1185">Reference proteome</keyword>